<evidence type="ECO:0000313" key="1">
    <source>
        <dbReference type="EMBL" id="VFU65763.1"/>
    </source>
</evidence>
<dbReference type="EMBL" id="CAADRP010002307">
    <property type="protein sequence ID" value="VFU65763.1"/>
    <property type="molecule type" value="Genomic_DNA"/>
</dbReference>
<protein>
    <submittedName>
        <fullName evidence="1">Uncharacterized protein</fullName>
    </submittedName>
</protein>
<gene>
    <name evidence="1" type="ORF">SVIM_LOCUS505747</name>
</gene>
<reference evidence="1" key="1">
    <citation type="submission" date="2019-03" db="EMBL/GenBank/DDBJ databases">
        <authorList>
            <person name="Mank J."/>
            <person name="Almeida P."/>
        </authorList>
    </citation>
    <scope>NUCLEOTIDE SEQUENCE</scope>
    <source>
        <strain evidence="1">78183</strain>
    </source>
</reference>
<proteinExistence type="predicted"/>
<sequence length="95" mass="11101">MDLSTSRAAIMKAEVWNCKLNRLGDEQICYKSNCKLNSQVPLILPHTSATVIPNWISLEWSTLCFNPRTESTQLRPWECFERNQETLCQRRQVKT</sequence>
<dbReference type="AlphaFoldDB" id="A0A6N2NF16"/>
<name>A0A6N2NF16_SALVM</name>
<accession>A0A6N2NF16</accession>
<organism evidence="1">
    <name type="scientific">Salix viminalis</name>
    <name type="common">Common osier</name>
    <name type="synonym">Basket willow</name>
    <dbReference type="NCBI Taxonomy" id="40686"/>
    <lineage>
        <taxon>Eukaryota</taxon>
        <taxon>Viridiplantae</taxon>
        <taxon>Streptophyta</taxon>
        <taxon>Embryophyta</taxon>
        <taxon>Tracheophyta</taxon>
        <taxon>Spermatophyta</taxon>
        <taxon>Magnoliopsida</taxon>
        <taxon>eudicotyledons</taxon>
        <taxon>Gunneridae</taxon>
        <taxon>Pentapetalae</taxon>
        <taxon>rosids</taxon>
        <taxon>fabids</taxon>
        <taxon>Malpighiales</taxon>
        <taxon>Salicaceae</taxon>
        <taxon>Saliceae</taxon>
        <taxon>Salix</taxon>
    </lineage>
</organism>